<dbReference type="AlphaFoldDB" id="A0A286RKQ5"/>
<sequence>MEGLIRPCDRCGESGRSQFAQRVTGPDASGFACRRDEGVLKHRRFLVETAQPTGNQETGVC</sequence>
<dbReference type="KEGG" id="ttf:THTE_3929"/>
<proteinExistence type="predicted"/>
<evidence type="ECO:0000313" key="2">
    <source>
        <dbReference type="Proteomes" id="UP000215086"/>
    </source>
</evidence>
<reference evidence="1 2" key="1">
    <citation type="journal article" name="Front. Microbiol.">
        <title>Sugar Metabolism of the First Thermophilic Planctomycete Thermogutta terrifontis: Comparative Genomic and Transcriptomic Approaches.</title>
        <authorList>
            <person name="Elcheninov A.G."/>
            <person name="Menzel P."/>
            <person name="Gudbergsdottir S.R."/>
            <person name="Slesarev A.I."/>
            <person name="Kadnikov V.V."/>
            <person name="Krogh A."/>
            <person name="Bonch-Osmolovskaya E.A."/>
            <person name="Peng X."/>
            <person name="Kublanov I.V."/>
        </authorList>
    </citation>
    <scope>NUCLEOTIDE SEQUENCE [LARGE SCALE GENOMIC DNA]</scope>
    <source>
        <strain evidence="1 2">R1</strain>
    </source>
</reference>
<evidence type="ECO:0000313" key="1">
    <source>
        <dbReference type="EMBL" id="ASV76530.1"/>
    </source>
</evidence>
<dbReference type="EMBL" id="CP018477">
    <property type="protein sequence ID" value="ASV76530.1"/>
    <property type="molecule type" value="Genomic_DNA"/>
</dbReference>
<name>A0A286RKQ5_9BACT</name>
<organism evidence="1 2">
    <name type="scientific">Thermogutta terrifontis</name>
    <dbReference type="NCBI Taxonomy" id="1331910"/>
    <lineage>
        <taxon>Bacteria</taxon>
        <taxon>Pseudomonadati</taxon>
        <taxon>Planctomycetota</taxon>
        <taxon>Planctomycetia</taxon>
        <taxon>Pirellulales</taxon>
        <taxon>Thermoguttaceae</taxon>
        <taxon>Thermogutta</taxon>
    </lineage>
</organism>
<keyword evidence="2" id="KW-1185">Reference proteome</keyword>
<accession>A0A286RKQ5</accession>
<protein>
    <submittedName>
        <fullName evidence="1">Uncharacterized protein</fullName>
    </submittedName>
</protein>
<dbReference type="Proteomes" id="UP000215086">
    <property type="component" value="Chromosome"/>
</dbReference>
<gene>
    <name evidence="1" type="ORF">THTE_3929</name>
</gene>